<name>A0ABU1THP5_9SPHI</name>
<accession>A0ABU1THP5</accession>
<gene>
    <name evidence="1" type="ORF">J2W55_004803</name>
</gene>
<proteinExistence type="predicted"/>
<dbReference type="EMBL" id="JAVDUU010000005">
    <property type="protein sequence ID" value="MDR6944935.1"/>
    <property type="molecule type" value="Genomic_DNA"/>
</dbReference>
<comment type="caution">
    <text evidence="1">The sequence shown here is derived from an EMBL/GenBank/DDBJ whole genome shotgun (WGS) entry which is preliminary data.</text>
</comment>
<dbReference type="InterPro" id="IPR015943">
    <property type="entry name" value="WD40/YVTN_repeat-like_dom_sf"/>
</dbReference>
<evidence type="ECO:0000313" key="2">
    <source>
        <dbReference type="Proteomes" id="UP001247620"/>
    </source>
</evidence>
<sequence>MSRSKKLKLIVPFITLLFMGAFAKHRLFDKKTQTGTLSSKQMDETSGIVASSINPDIYYVHNDSGDTSRFFAITPDGKLKTTIYFTGDKTVPLGVRDCEDIAVGPGPVKGKSYVYIGDIGDNDNRWDHITIYRIPEKKSWVTDNLSNVTAVPIQFRYPDGPKDAEAMMVDPVEKLFYIVTKRTDTVTVYTAPLKTNPKDTVVLTKRARLFFPGFRPFKWITAGDISKDGLQVLLKSYEKVYYWRRKPHEHLWDAMVRKPKELSYKAEKQGEAIGFTPDGKGYYTTSEGVFAPIYYYETPD</sequence>
<evidence type="ECO:0008006" key="3">
    <source>
        <dbReference type="Google" id="ProtNLM"/>
    </source>
</evidence>
<reference evidence="1 2" key="1">
    <citation type="submission" date="2023-07" db="EMBL/GenBank/DDBJ databases">
        <title>Sorghum-associated microbial communities from plants grown in Nebraska, USA.</title>
        <authorList>
            <person name="Schachtman D."/>
        </authorList>
    </citation>
    <scope>NUCLEOTIDE SEQUENCE [LARGE SCALE GENOMIC DNA]</scope>
    <source>
        <strain evidence="1 2">3262</strain>
    </source>
</reference>
<dbReference type="Proteomes" id="UP001247620">
    <property type="component" value="Unassembled WGS sequence"/>
</dbReference>
<evidence type="ECO:0000313" key="1">
    <source>
        <dbReference type="EMBL" id="MDR6944935.1"/>
    </source>
</evidence>
<dbReference type="Gene3D" id="2.130.10.10">
    <property type="entry name" value="YVTN repeat-like/Quinoprotein amine dehydrogenase"/>
    <property type="match status" value="1"/>
</dbReference>
<dbReference type="SUPFAM" id="SSF50956">
    <property type="entry name" value="Thermostable phytase (3-phytase)"/>
    <property type="match status" value="1"/>
</dbReference>
<keyword evidence="2" id="KW-1185">Reference proteome</keyword>
<protein>
    <recommendedName>
        <fullName evidence="3">WD40-like Beta Propeller Repeat</fullName>
    </recommendedName>
</protein>
<organism evidence="1 2">
    <name type="scientific">Mucilaginibacter pocheonensis</name>
    <dbReference type="NCBI Taxonomy" id="398050"/>
    <lineage>
        <taxon>Bacteria</taxon>
        <taxon>Pseudomonadati</taxon>
        <taxon>Bacteroidota</taxon>
        <taxon>Sphingobacteriia</taxon>
        <taxon>Sphingobacteriales</taxon>
        <taxon>Sphingobacteriaceae</taxon>
        <taxon>Mucilaginibacter</taxon>
    </lineage>
</organism>
<dbReference type="RefSeq" id="WP_310102025.1">
    <property type="nucleotide sequence ID" value="NZ_JAVDUU010000005.1"/>
</dbReference>